<dbReference type="InterPro" id="IPR001932">
    <property type="entry name" value="PPM-type_phosphatase-like_dom"/>
</dbReference>
<dbReference type="Gene3D" id="3.30.450.20">
    <property type="entry name" value="PAS domain"/>
    <property type="match status" value="1"/>
</dbReference>
<gene>
    <name evidence="3" type="ORF">SAMN02745245_00862</name>
</gene>
<organism evidence="3 4">
    <name type="scientific">Anaerosphaera aminiphila DSM 21120</name>
    <dbReference type="NCBI Taxonomy" id="1120995"/>
    <lineage>
        <taxon>Bacteria</taxon>
        <taxon>Bacillati</taxon>
        <taxon>Bacillota</taxon>
        <taxon>Tissierellia</taxon>
        <taxon>Tissierellales</taxon>
        <taxon>Peptoniphilaceae</taxon>
        <taxon>Anaerosphaera</taxon>
    </lineage>
</organism>
<dbReference type="GO" id="GO:0016791">
    <property type="term" value="F:phosphatase activity"/>
    <property type="evidence" value="ECO:0007669"/>
    <property type="project" value="TreeGrafter"/>
</dbReference>
<sequence>MSFVYKEDIFNNAKLNSQALNSIADLIRVLNANNEVIFVNKAMDEALNCEVGKFGDFTISSDITRRTIETAEIIQREELLCGNYFSVKCSPIFGEYGEIVGAVEVFRNITMQKSLQKEIVDKNKELTEEMISAQKIQNSLLPERGFFNNISVDYFYKPSNILSGDMFDIFKINEDNIGIYMADSVGHGFAASMITMFIRIIIRNISSYKLLSPSKTLSEVAKKFATLNLDIELYFTCFYGVYNKKLSKFTFSNAGHFPAPILFQEDGEIELESSGYPITRYFKNVKYEDNSVKIDNFDKILLMTDGVVDAQNKRKKNYGSDQVLNIIRDNSIDELKILEDDIDNFIKGKQKDDMTALLLKVW</sequence>
<reference evidence="4" key="1">
    <citation type="submission" date="2016-11" db="EMBL/GenBank/DDBJ databases">
        <authorList>
            <person name="Varghese N."/>
            <person name="Submissions S."/>
        </authorList>
    </citation>
    <scope>NUCLEOTIDE SEQUENCE [LARGE SCALE GENOMIC DNA]</scope>
    <source>
        <strain evidence="4">DSM 21120</strain>
    </source>
</reference>
<dbReference type="InterPro" id="IPR035965">
    <property type="entry name" value="PAS-like_dom_sf"/>
</dbReference>
<accession>A0A1M5R8B8</accession>
<dbReference type="AlphaFoldDB" id="A0A1M5R8B8"/>
<dbReference type="SUPFAM" id="SSF55785">
    <property type="entry name" value="PYP-like sensor domain (PAS domain)"/>
    <property type="match status" value="1"/>
</dbReference>
<name>A0A1M5R8B8_9FIRM</name>
<dbReference type="Proteomes" id="UP000184032">
    <property type="component" value="Unassembled WGS sequence"/>
</dbReference>
<dbReference type="OrthoDB" id="9763484at2"/>
<dbReference type="InterPro" id="IPR052016">
    <property type="entry name" value="Bact_Sigma-Reg"/>
</dbReference>
<dbReference type="SMART" id="SM00331">
    <property type="entry name" value="PP2C_SIG"/>
    <property type="match status" value="1"/>
</dbReference>
<keyword evidence="4" id="KW-1185">Reference proteome</keyword>
<evidence type="ECO:0000259" key="2">
    <source>
        <dbReference type="SMART" id="SM00331"/>
    </source>
</evidence>
<proteinExistence type="predicted"/>
<dbReference type="RefSeq" id="WP_073184082.1">
    <property type="nucleotide sequence ID" value="NZ_FQXI01000004.1"/>
</dbReference>
<dbReference type="PANTHER" id="PTHR43156:SF2">
    <property type="entry name" value="STAGE II SPORULATION PROTEIN E"/>
    <property type="match status" value="1"/>
</dbReference>
<dbReference type="InterPro" id="IPR036457">
    <property type="entry name" value="PPM-type-like_dom_sf"/>
</dbReference>
<dbReference type="STRING" id="1120995.SAMN02745245_00862"/>
<evidence type="ECO:0000313" key="3">
    <source>
        <dbReference type="EMBL" id="SHH22597.1"/>
    </source>
</evidence>
<keyword evidence="1" id="KW-0378">Hydrolase</keyword>
<protein>
    <submittedName>
        <fullName evidence="3">Serine phosphatase RsbU, regulator of sigma subunit</fullName>
    </submittedName>
</protein>
<evidence type="ECO:0000256" key="1">
    <source>
        <dbReference type="ARBA" id="ARBA00022801"/>
    </source>
</evidence>
<dbReference type="PANTHER" id="PTHR43156">
    <property type="entry name" value="STAGE II SPORULATION PROTEIN E-RELATED"/>
    <property type="match status" value="1"/>
</dbReference>
<dbReference type="Gene3D" id="3.60.40.10">
    <property type="entry name" value="PPM-type phosphatase domain"/>
    <property type="match status" value="1"/>
</dbReference>
<dbReference type="SUPFAM" id="SSF81606">
    <property type="entry name" value="PP2C-like"/>
    <property type="match status" value="1"/>
</dbReference>
<dbReference type="EMBL" id="FQXI01000004">
    <property type="protein sequence ID" value="SHH22597.1"/>
    <property type="molecule type" value="Genomic_DNA"/>
</dbReference>
<feature type="domain" description="PPM-type phosphatase" evidence="2">
    <location>
        <begin position="147"/>
        <end position="361"/>
    </location>
</feature>
<dbReference type="Pfam" id="PF07228">
    <property type="entry name" value="SpoIIE"/>
    <property type="match status" value="1"/>
</dbReference>
<evidence type="ECO:0000313" key="4">
    <source>
        <dbReference type="Proteomes" id="UP000184032"/>
    </source>
</evidence>